<dbReference type="OrthoDB" id="5569250at2759"/>
<dbReference type="InterPro" id="IPR000719">
    <property type="entry name" value="Prot_kinase_dom"/>
</dbReference>
<feature type="domain" description="Protein kinase" evidence="1">
    <location>
        <begin position="44"/>
        <end position="276"/>
    </location>
</feature>
<dbReference type="PANTHER" id="PTHR38248">
    <property type="entry name" value="FUNK1 6"/>
    <property type="match status" value="1"/>
</dbReference>
<dbReference type="EMBL" id="CM032181">
    <property type="protein sequence ID" value="KAG7099981.1"/>
    <property type="molecule type" value="Genomic_DNA"/>
</dbReference>
<keyword evidence="3" id="KW-1185">Reference proteome</keyword>
<evidence type="ECO:0000259" key="1">
    <source>
        <dbReference type="PROSITE" id="PS50011"/>
    </source>
</evidence>
<dbReference type="PANTHER" id="PTHR38248:SF2">
    <property type="entry name" value="FUNK1 11"/>
    <property type="match status" value="1"/>
</dbReference>
<protein>
    <recommendedName>
        <fullName evidence="1">Protein kinase domain-containing protein</fullName>
    </recommendedName>
</protein>
<dbReference type="PROSITE" id="PS50011">
    <property type="entry name" value="PROTEIN_KINASE_DOM"/>
    <property type="match status" value="1"/>
</dbReference>
<dbReference type="Pfam" id="PF17667">
    <property type="entry name" value="Pkinase_fungal"/>
    <property type="match status" value="1"/>
</dbReference>
<dbReference type="Proteomes" id="UP001049176">
    <property type="component" value="Chromosome 1"/>
</dbReference>
<accession>A0A9P7V428</accession>
<dbReference type="InterPro" id="IPR008266">
    <property type="entry name" value="Tyr_kinase_AS"/>
</dbReference>
<gene>
    <name evidence="2" type="ORF">E1B28_001774</name>
</gene>
<evidence type="ECO:0000313" key="3">
    <source>
        <dbReference type="Proteomes" id="UP001049176"/>
    </source>
</evidence>
<dbReference type="KEGG" id="more:E1B28_001774"/>
<dbReference type="RefSeq" id="XP_043016451.1">
    <property type="nucleotide sequence ID" value="XM_043147737.1"/>
</dbReference>
<proteinExistence type="predicted"/>
<organism evidence="2 3">
    <name type="scientific">Marasmius oreades</name>
    <name type="common">fairy-ring Marasmius</name>
    <dbReference type="NCBI Taxonomy" id="181124"/>
    <lineage>
        <taxon>Eukaryota</taxon>
        <taxon>Fungi</taxon>
        <taxon>Dikarya</taxon>
        <taxon>Basidiomycota</taxon>
        <taxon>Agaricomycotina</taxon>
        <taxon>Agaricomycetes</taxon>
        <taxon>Agaricomycetidae</taxon>
        <taxon>Agaricales</taxon>
        <taxon>Marasmiineae</taxon>
        <taxon>Marasmiaceae</taxon>
        <taxon>Marasmius</taxon>
    </lineage>
</organism>
<dbReference type="GeneID" id="66070850"/>
<dbReference type="InterPro" id="IPR040976">
    <property type="entry name" value="Pkinase_fungal"/>
</dbReference>
<dbReference type="PROSITE" id="PS00109">
    <property type="entry name" value="PROTEIN_KINASE_TYR"/>
    <property type="match status" value="1"/>
</dbReference>
<reference evidence="2" key="1">
    <citation type="journal article" date="2021" name="Genome Biol. Evol.">
        <title>The assembled and annotated genome of the fairy-ring fungus Marasmius oreades.</title>
        <authorList>
            <person name="Hiltunen M."/>
            <person name="Ament-Velasquez S.L."/>
            <person name="Johannesson H."/>
        </authorList>
    </citation>
    <scope>NUCLEOTIDE SEQUENCE</scope>
    <source>
        <strain evidence="2">03SP1</strain>
    </source>
</reference>
<dbReference type="AlphaFoldDB" id="A0A9P7V428"/>
<comment type="caution">
    <text evidence="2">The sequence shown here is derived from an EMBL/GenBank/DDBJ whole genome shotgun (WGS) entry which is preliminary data.</text>
</comment>
<dbReference type="InterPro" id="IPR011009">
    <property type="entry name" value="Kinase-like_dom_sf"/>
</dbReference>
<dbReference type="GO" id="GO:0004672">
    <property type="term" value="F:protein kinase activity"/>
    <property type="evidence" value="ECO:0007669"/>
    <property type="project" value="InterPro"/>
</dbReference>
<name>A0A9P7V428_9AGAR</name>
<dbReference type="GO" id="GO:0005524">
    <property type="term" value="F:ATP binding"/>
    <property type="evidence" value="ECO:0007669"/>
    <property type="project" value="InterPro"/>
</dbReference>
<dbReference type="Gene3D" id="1.10.510.10">
    <property type="entry name" value="Transferase(Phosphotransferase) domain 1"/>
    <property type="match status" value="1"/>
</dbReference>
<sequence length="276" mass="31853">MKMKTKKPTKKTGKASGIDPFAGIKLLLEKDDMKKRIRLRRLLFRSHEVIGRGTVVVEAECICGNSGCECDWKGPLIVKISFPATSRVTEDELVKDALKLATGKDGEWVQKHLPRTLWSHTMPFGENTPQARLAKLFAMDEKYEEQHACVTVQQKLQPIHELKTPEEFAQVFYDILQCHRWLYKIAEILHRDISMSNMMFRRDEATGEVYGVLNDFDLSSRVEENRQASSKQRTGTKPHMAYELFDKIWTGGHLYRHDLESIFYVFVCTTRAPDSK</sequence>
<dbReference type="SUPFAM" id="SSF56112">
    <property type="entry name" value="Protein kinase-like (PK-like)"/>
    <property type="match status" value="1"/>
</dbReference>
<evidence type="ECO:0000313" key="2">
    <source>
        <dbReference type="EMBL" id="KAG7099981.1"/>
    </source>
</evidence>